<dbReference type="Gene3D" id="3.40.30.10">
    <property type="entry name" value="Glutaredoxin"/>
    <property type="match status" value="1"/>
</dbReference>
<dbReference type="SUPFAM" id="SSF52833">
    <property type="entry name" value="Thioredoxin-like"/>
    <property type="match status" value="1"/>
</dbReference>
<reference evidence="1" key="1">
    <citation type="submission" date="2020-02" db="EMBL/GenBank/DDBJ databases">
        <authorList>
            <person name="Palmer J.M."/>
        </authorList>
    </citation>
    <scope>NUCLEOTIDE SEQUENCE</scope>
    <source>
        <strain evidence="1">EPUS1.4</strain>
        <tissue evidence="1">Thallus</tissue>
    </source>
</reference>
<evidence type="ECO:0008006" key="3">
    <source>
        <dbReference type="Google" id="ProtNLM"/>
    </source>
</evidence>
<dbReference type="CDD" id="cd02947">
    <property type="entry name" value="TRX_family"/>
    <property type="match status" value="1"/>
</dbReference>
<dbReference type="OrthoDB" id="19690at2759"/>
<organism evidence="1 2">
    <name type="scientific">Endocarpon pusillum</name>
    <dbReference type="NCBI Taxonomy" id="364733"/>
    <lineage>
        <taxon>Eukaryota</taxon>
        <taxon>Fungi</taxon>
        <taxon>Dikarya</taxon>
        <taxon>Ascomycota</taxon>
        <taxon>Pezizomycotina</taxon>
        <taxon>Eurotiomycetes</taxon>
        <taxon>Chaetothyriomycetidae</taxon>
        <taxon>Verrucariales</taxon>
        <taxon>Verrucariaceae</taxon>
        <taxon>Endocarpon</taxon>
    </lineage>
</organism>
<dbReference type="AlphaFoldDB" id="A0A8H7AGN6"/>
<evidence type="ECO:0000313" key="1">
    <source>
        <dbReference type="EMBL" id="KAF7508800.1"/>
    </source>
</evidence>
<gene>
    <name evidence="1" type="ORF">GJ744_008677</name>
</gene>
<dbReference type="EMBL" id="JAACFV010000049">
    <property type="protein sequence ID" value="KAF7508800.1"/>
    <property type="molecule type" value="Genomic_DNA"/>
</dbReference>
<proteinExistence type="predicted"/>
<keyword evidence="2" id="KW-1185">Reference proteome</keyword>
<evidence type="ECO:0000313" key="2">
    <source>
        <dbReference type="Proteomes" id="UP000606974"/>
    </source>
</evidence>
<accession>A0A8H7AGN6</accession>
<name>A0A8H7AGN6_9EURO</name>
<sequence length="205" mass="22412">MRIPKFCTTKTDPLSKPLLRSKGEKAYFFRHSQSNFHSRHAHAHPSNQILSPVTTPPIFHDYLRLASSNNILLLLLFTTSSCVPCRTISPLLESLITSRTPQPADRFSSLALAEVELDSPDHSNGTVADLGVEYGISSIPSLVGFGGRRAERVTERLVDTKMMGDRERMKACLDEWMEKGDPSGPDTGNSSGSIGGILGRLFGGN</sequence>
<dbReference type="Proteomes" id="UP000606974">
    <property type="component" value="Unassembled WGS sequence"/>
</dbReference>
<dbReference type="InterPro" id="IPR036249">
    <property type="entry name" value="Thioredoxin-like_sf"/>
</dbReference>
<protein>
    <recommendedName>
        <fullName evidence="3">Thioredoxin domain-containing protein</fullName>
    </recommendedName>
</protein>
<comment type="caution">
    <text evidence="1">The sequence shown here is derived from an EMBL/GenBank/DDBJ whole genome shotgun (WGS) entry which is preliminary data.</text>
</comment>